<dbReference type="EMBL" id="UYYF01004568">
    <property type="protein sequence ID" value="VDN05509.1"/>
    <property type="molecule type" value="Genomic_DNA"/>
</dbReference>
<keyword evidence="2" id="KW-0812">Transmembrane</keyword>
<proteinExistence type="predicted"/>
<keyword evidence="2" id="KW-1133">Transmembrane helix</keyword>
<name>A0A0N5D4U7_THECL</name>
<dbReference type="Pfam" id="PF25301">
    <property type="entry name" value="CUT_C"/>
    <property type="match status" value="1"/>
</dbReference>
<keyword evidence="5" id="KW-1185">Reference proteome</keyword>
<organism evidence="6">
    <name type="scientific">Thelazia callipaeda</name>
    <name type="common">Oriental eyeworm</name>
    <name type="synonym">Parasitic nematode</name>
    <dbReference type="NCBI Taxonomy" id="103827"/>
    <lineage>
        <taxon>Eukaryota</taxon>
        <taxon>Metazoa</taxon>
        <taxon>Ecdysozoa</taxon>
        <taxon>Nematoda</taxon>
        <taxon>Chromadorea</taxon>
        <taxon>Rhabditida</taxon>
        <taxon>Spirurina</taxon>
        <taxon>Spiruromorpha</taxon>
        <taxon>Thelazioidea</taxon>
        <taxon>Thelaziidae</taxon>
        <taxon>Thelazia</taxon>
    </lineage>
</organism>
<evidence type="ECO:0000313" key="4">
    <source>
        <dbReference type="EMBL" id="VDN05509.1"/>
    </source>
</evidence>
<dbReference type="InterPro" id="IPR051962">
    <property type="entry name" value="Cuticlin"/>
</dbReference>
<dbReference type="STRING" id="103827.A0A0N5D4U7"/>
<feature type="domain" description="ZP" evidence="3">
    <location>
        <begin position="1"/>
        <end position="85"/>
    </location>
</feature>
<dbReference type="OMA" id="RPESAYC"/>
<evidence type="ECO:0000313" key="6">
    <source>
        <dbReference type="WBParaSite" id="TCLT_0000800701-mRNA-1"/>
    </source>
</evidence>
<dbReference type="PANTHER" id="PTHR22907:SF1">
    <property type="entry name" value="ZP DOMAIN-CONTAINING PROTEIN"/>
    <property type="match status" value="1"/>
</dbReference>
<dbReference type="WBParaSite" id="TCLT_0000800701-mRNA-1">
    <property type="protein sequence ID" value="TCLT_0000800701-mRNA-1"/>
    <property type="gene ID" value="TCLT_0000800701"/>
</dbReference>
<dbReference type="Proteomes" id="UP000276776">
    <property type="component" value="Unassembled WGS sequence"/>
</dbReference>
<keyword evidence="1" id="KW-0732">Signal</keyword>
<dbReference type="PROSITE" id="PS51034">
    <property type="entry name" value="ZP_2"/>
    <property type="match status" value="1"/>
</dbReference>
<evidence type="ECO:0000313" key="5">
    <source>
        <dbReference type="Proteomes" id="UP000276776"/>
    </source>
</evidence>
<keyword evidence="2" id="KW-0472">Membrane</keyword>
<reference evidence="4 5" key="2">
    <citation type="submission" date="2018-11" db="EMBL/GenBank/DDBJ databases">
        <authorList>
            <consortium name="Pathogen Informatics"/>
        </authorList>
    </citation>
    <scope>NUCLEOTIDE SEQUENCE [LARGE SCALE GENOMIC DNA]</scope>
</reference>
<evidence type="ECO:0000256" key="2">
    <source>
        <dbReference type="SAM" id="Phobius"/>
    </source>
</evidence>
<evidence type="ECO:0000259" key="3">
    <source>
        <dbReference type="PROSITE" id="PS51034"/>
    </source>
</evidence>
<dbReference type="InterPro" id="IPR057475">
    <property type="entry name" value="CUT_C"/>
</dbReference>
<gene>
    <name evidence="4" type="ORF">TCLT_LOCUS7996</name>
</gene>
<dbReference type="OrthoDB" id="6139674at2759"/>
<sequence>MTVHSCFVEDGSGTQFVILNEDGCAIDRYLLDNLEYGPNELEAQKEAHAFKFADKVVVNFQCSIRLDIRNGNCPKPQCRDLSNKRRTVRRRALTNFSLHSNLTDSMAEVDVRAQQLDVLDTQIDFGVPLNDPRVAAQIRRLQRPESAYCANMQILAIAASLFASIIIALLTINVYLCNTRTKVK</sequence>
<dbReference type="AlphaFoldDB" id="A0A0N5D4U7"/>
<protein>
    <submittedName>
        <fullName evidence="6">ZP domain-containing protein</fullName>
    </submittedName>
</protein>
<reference evidence="6" key="1">
    <citation type="submission" date="2017-02" db="UniProtKB">
        <authorList>
            <consortium name="WormBaseParasite"/>
        </authorList>
    </citation>
    <scope>IDENTIFICATION</scope>
</reference>
<feature type="transmembrane region" description="Helical" evidence="2">
    <location>
        <begin position="154"/>
        <end position="176"/>
    </location>
</feature>
<dbReference type="PANTHER" id="PTHR22907">
    <property type="entry name" value="GH04558P"/>
    <property type="match status" value="1"/>
</dbReference>
<accession>A0A0N5D4U7</accession>
<evidence type="ECO:0000256" key="1">
    <source>
        <dbReference type="ARBA" id="ARBA00022729"/>
    </source>
</evidence>
<dbReference type="InterPro" id="IPR001507">
    <property type="entry name" value="ZP_dom"/>
</dbReference>